<dbReference type="Proteomes" id="UP000777265">
    <property type="component" value="Unassembled WGS sequence"/>
</dbReference>
<keyword evidence="3" id="KW-0902">Two-component regulatory system</keyword>
<evidence type="ECO:0000259" key="4">
    <source>
        <dbReference type="SMART" id="SM00387"/>
    </source>
</evidence>
<dbReference type="SUPFAM" id="SSF55785">
    <property type="entry name" value="PYP-like sensor domain (PAS domain)"/>
    <property type="match status" value="1"/>
</dbReference>
<dbReference type="PANTHER" id="PTHR24421">
    <property type="entry name" value="NITRATE/NITRITE SENSOR PROTEIN NARX-RELATED"/>
    <property type="match status" value="1"/>
</dbReference>
<evidence type="ECO:0000313" key="6">
    <source>
        <dbReference type="Proteomes" id="UP000777265"/>
    </source>
</evidence>
<dbReference type="Pfam" id="PF07730">
    <property type="entry name" value="HisKA_3"/>
    <property type="match status" value="1"/>
</dbReference>
<dbReference type="NCBIfam" id="TIGR00229">
    <property type="entry name" value="sensory_box"/>
    <property type="match status" value="1"/>
</dbReference>
<name>A0A971M1K0_9BACT</name>
<protein>
    <submittedName>
        <fullName evidence="5">PAS domain-containing protein</fullName>
    </submittedName>
</protein>
<proteinExistence type="predicted"/>
<dbReference type="Gene3D" id="3.30.565.10">
    <property type="entry name" value="Histidine kinase-like ATPase, C-terminal domain"/>
    <property type="match status" value="1"/>
</dbReference>
<reference evidence="5" key="2">
    <citation type="submission" date="2020-01" db="EMBL/GenBank/DDBJ databases">
        <authorList>
            <person name="Campanaro S."/>
        </authorList>
    </citation>
    <scope>NUCLEOTIDE SEQUENCE</scope>
    <source>
        <strain evidence="5">AS06rmzACSIP_7</strain>
    </source>
</reference>
<dbReference type="AlphaFoldDB" id="A0A971M1K0"/>
<dbReference type="GO" id="GO:0016020">
    <property type="term" value="C:membrane"/>
    <property type="evidence" value="ECO:0007669"/>
    <property type="project" value="InterPro"/>
</dbReference>
<reference evidence="5" key="1">
    <citation type="journal article" date="2020" name="Biotechnol. Biofuels">
        <title>New insights from the biogas microbiome by comprehensive genome-resolved metagenomics of nearly 1600 species originating from multiple anaerobic digesters.</title>
        <authorList>
            <person name="Campanaro S."/>
            <person name="Treu L."/>
            <person name="Rodriguez-R L.M."/>
            <person name="Kovalovszki A."/>
            <person name="Ziels R.M."/>
            <person name="Maus I."/>
            <person name="Zhu X."/>
            <person name="Kougias P.G."/>
            <person name="Basile A."/>
            <person name="Luo G."/>
            <person name="Schluter A."/>
            <person name="Konstantinidis K.T."/>
            <person name="Angelidaki I."/>
        </authorList>
    </citation>
    <scope>NUCLEOTIDE SEQUENCE</scope>
    <source>
        <strain evidence="5">AS06rmzACSIP_7</strain>
    </source>
</reference>
<feature type="domain" description="Histidine kinase/HSP90-like ATPase" evidence="4">
    <location>
        <begin position="411"/>
        <end position="504"/>
    </location>
</feature>
<accession>A0A971M1K0</accession>
<dbReference type="SMART" id="SM00387">
    <property type="entry name" value="HATPase_c"/>
    <property type="match status" value="1"/>
</dbReference>
<dbReference type="Gene3D" id="3.30.450.20">
    <property type="entry name" value="PAS domain"/>
    <property type="match status" value="1"/>
</dbReference>
<evidence type="ECO:0000256" key="2">
    <source>
        <dbReference type="ARBA" id="ARBA00022777"/>
    </source>
</evidence>
<dbReference type="InterPro" id="IPR011712">
    <property type="entry name" value="Sig_transdc_His_kin_sub3_dim/P"/>
</dbReference>
<dbReference type="InterPro" id="IPR035965">
    <property type="entry name" value="PAS-like_dom_sf"/>
</dbReference>
<dbReference type="CDD" id="cd16917">
    <property type="entry name" value="HATPase_UhpB-NarQ-NarX-like"/>
    <property type="match status" value="1"/>
</dbReference>
<keyword evidence="1" id="KW-0808">Transferase</keyword>
<dbReference type="InterPro" id="IPR036890">
    <property type="entry name" value="HATPase_C_sf"/>
</dbReference>
<organism evidence="5 6">
    <name type="scientific">Syntrophorhabdus aromaticivorans</name>
    <dbReference type="NCBI Taxonomy" id="328301"/>
    <lineage>
        <taxon>Bacteria</taxon>
        <taxon>Pseudomonadati</taxon>
        <taxon>Thermodesulfobacteriota</taxon>
        <taxon>Syntrophorhabdia</taxon>
        <taxon>Syntrophorhabdales</taxon>
        <taxon>Syntrophorhabdaceae</taxon>
        <taxon>Syntrophorhabdus</taxon>
    </lineage>
</organism>
<dbReference type="GO" id="GO:0046983">
    <property type="term" value="F:protein dimerization activity"/>
    <property type="evidence" value="ECO:0007669"/>
    <property type="project" value="InterPro"/>
</dbReference>
<evidence type="ECO:0000313" key="5">
    <source>
        <dbReference type="EMBL" id="NLW34028.1"/>
    </source>
</evidence>
<dbReference type="InterPro" id="IPR003594">
    <property type="entry name" value="HATPase_dom"/>
</dbReference>
<dbReference type="SUPFAM" id="SSF55874">
    <property type="entry name" value="ATPase domain of HSP90 chaperone/DNA topoisomerase II/histidine kinase"/>
    <property type="match status" value="1"/>
</dbReference>
<dbReference type="InterPro" id="IPR013656">
    <property type="entry name" value="PAS_4"/>
</dbReference>
<dbReference type="GO" id="GO:0000155">
    <property type="term" value="F:phosphorelay sensor kinase activity"/>
    <property type="evidence" value="ECO:0007669"/>
    <property type="project" value="InterPro"/>
</dbReference>
<dbReference type="InterPro" id="IPR000014">
    <property type="entry name" value="PAS"/>
</dbReference>
<evidence type="ECO:0000256" key="1">
    <source>
        <dbReference type="ARBA" id="ARBA00022679"/>
    </source>
</evidence>
<dbReference type="Pfam" id="PF02518">
    <property type="entry name" value="HATPase_c"/>
    <property type="match status" value="1"/>
</dbReference>
<dbReference type="Pfam" id="PF08448">
    <property type="entry name" value="PAS_4"/>
    <property type="match status" value="1"/>
</dbReference>
<dbReference type="Gene3D" id="1.20.5.1930">
    <property type="match status" value="1"/>
</dbReference>
<dbReference type="EMBL" id="JAAYEE010000017">
    <property type="protein sequence ID" value="NLW34028.1"/>
    <property type="molecule type" value="Genomic_DNA"/>
</dbReference>
<evidence type="ECO:0000256" key="3">
    <source>
        <dbReference type="ARBA" id="ARBA00023012"/>
    </source>
</evidence>
<comment type="caution">
    <text evidence="5">The sequence shown here is derived from an EMBL/GenBank/DDBJ whole genome shotgun (WGS) entry which is preliminary data.</text>
</comment>
<keyword evidence="2" id="KW-0418">Kinase</keyword>
<dbReference type="InterPro" id="IPR050482">
    <property type="entry name" value="Sensor_HK_TwoCompSys"/>
</dbReference>
<gene>
    <name evidence="5" type="ORF">GXY80_00900</name>
</gene>
<sequence>MKKTTDMDHKQLLKESEGLRKEIARLKASEKKHERVKGALQKKTHALGERVKELNCLYAMSSLVEKHKGSLEGILQGTARIVPSAWQYPDIAAARITVWEHTCGTADYRDTPWKQSADIPVKGKKGGTLDVVYLEERPQCGEGPFLKEERSLINSIAKRIGEIVEHTLAEDALKESMTRNKALLNAIPDLIFRIHKDGTILDFKKGTTLGRRLSPKRIPGKNIMELPDEYRYLSKDIMEQGLRNVRHVLETGETRIFEHRFSRRTGVYNYEVLLTISGKDEVLGIIRDITERRHLEKQVLEISEQEQQRIGQDLHDSLSQHLAGIAYLGKVLEQKMAMKSLGEASDAAEIVSLIDEAITQTKALARGLYPVRIEAGGLMNALSELAANVERLFGICCCFEYDRPILIDDNITAIHLYRIAQEAVNNAIKHGRAQNIMISLNTENRTTALTIRNDGLVFRRTDPLRKGMGLSIMRYRANMIGASLDIRSDEEGETVVTCSFQGRQGDEKKEKE</sequence>